<proteinExistence type="inferred from homology"/>
<dbReference type="Proteomes" id="UP001291309">
    <property type="component" value="Unassembled WGS sequence"/>
</dbReference>
<comment type="similarity">
    <text evidence="1">Belongs to the short-chain dehydrogenases/reductases (SDR) family.</text>
</comment>
<dbReference type="Pfam" id="PF00106">
    <property type="entry name" value="adh_short"/>
    <property type="match status" value="1"/>
</dbReference>
<sequence>MADLILTGASRGIGHSLALALAERRDDRLVLVARDRARLDALVTAVEQKGGRAIAVPGDLSSLSEARALGQRLVEVVTPGATLIHNAGLWPSKRVLTPEGFETAFTVNHLAPLMMQKALLDAERLRRIMVVSAGLIFKGRFDAARTPTGGDFSGIRTYCNTKLCFALAMRDIAAAYPAIDVVVLHPGVVRTDLGARSGPIGWLLSLAKRSWEAPEVCAARLARILARERWSSPGEARWLVEEAEQSWPPVAEDEATRRAVRDTTARLLTTA</sequence>
<dbReference type="SUPFAM" id="SSF51735">
    <property type="entry name" value="NAD(P)-binding Rossmann-fold domains"/>
    <property type="match status" value="1"/>
</dbReference>
<protein>
    <submittedName>
        <fullName evidence="3">SDR family NAD(P)-dependent oxidoreductase</fullName>
    </submittedName>
</protein>
<dbReference type="PANTHER" id="PTHR24320:SF274">
    <property type="entry name" value="CHAIN DEHYDROGENASE, PUTATIVE (AFU_ORTHOLOGUE AFUA_4G00440)-RELATED"/>
    <property type="match status" value="1"/>
</dbReference>
<keyword evidence="4" id="KW-1185">Reference proteome</keyword>
<comment type="caution">
    <text evidence="3">The sequence shown here is derived from an EMBL/GenBank/DDBJ whole genome shotgun (WGS) entry which is preliminary data.</text>
</comment>
<keyword evidence="2" id="KW-0560">Oxidoreductase</keyword>
<dbReference type="PANTHER" id="PTHR24320">
    <property type="entry name" value="RETINOL DEHYDROGENASE"/>
    <property type="match status" value="1"/>
</dbReference>
<dbReference type="PRINTS" id="PR00081">
    <property type="entry name" value="GDHRDH"/>
</dbReference>
<accession>A0ABU5H636</accession>
<evidence type="ECO:0000256" key="1">
    <source>
        <dbReference type="ARBA" id="ARBA00006484"/>
    </source>
</evidence>
<name>A0ABU5H636_9BACT</name>
<evidence type="ECO:0000313" key="4">
    <source>
        <dbReference type="Proteomes" id="UP001291309"/>
    </source>
</evidence>
<dbReference type="InterPro" id="IPR002347">
    <property type="entry name" value="SDR_fam"/>
</dbReference>
<gene>
    <name evidence="3" type="ORF">SYV04_21045</name>
</gene>
<dbReference type="InterPro" id="IPR036291">
    <property type="entry name" value="NAD(P)-bd_dom_sf"/>
</dbReference>
<organism evidence="3 4">
    <name type="scientific">Hyalangium rubrum</name>
    <dbReference type="NCBI Taxonomy" id="3103134"/>
    <lineage>
        <taxon>Bacteria</taxon>
        <taxon>Pseudomonadati</taxon>
        <taxon>Myxococcota</taxon>
        <taxon>Myxococcia</taxon>
        <taxon>Myxococcales</taxon>
        <taxon>Cystobacterineae</taxon>
        <taxon>Archangiaceae</taxon>
        <taxon>Hyalangium</taxon>
    </lineage>
</organism>
<evidence type="ECO:0000256" key="2">
    <source>
        <dbReference type="ARBA" id="ARBA00023002"/>
    </source>
</evidence>
<dbReference type="EMBL" id="JAXIVS010000007">
    <property type="protein sequence ID" value="MDY7228918.1"/>
    <property type="molecule type" value="Genomic_DNA"/>
</dbReference>
<evidence type="ECO:0000313" key="3">
    <source>
        <dbReference type="EMBL" id="MDY7228918.1"/>
    </source>
</evidence>
<dbReference type="RefSeq" id="WP_321547645.1">
    <property type="nucleotide sequence ID" value="NZ_JAXIVS010000007.1"/>
</dbReference>
<reference evidence="3 4" key="1">
    <citation type="submission" date="2023-12" db="EMBL/GenBank/DDBJ databases">
        <title>the genome sequence of Hyalangium sp. s54d21.</title>
        <authorList>
            <person name="Zhang X."/>
        </authorList>
    </citation>
    <scope>NUCLEOTIDE SEQUENCE [LARGE SCALE GENOMIC DNA]</scope>
    <source>
        <strain evidence="4">s54d21</strain>
    </source>
</reference>
<dbReference type="Gene3D" id="3.40.50.720">
    <property type="entry name" value="NAD(P)-binding Rossmann-like Domain"/>
    <property type="match status" value="1"/>
</dbReference>